<protein>
    <recommendedName>
        <fullName evidence="2">Heterokaryon incompatibility domain-containing protein</fullName>
    </recommendedName>
</protein>
<feature type="region of interest" description="Disordered" evidence="1">
    <location>
        <begin position="369"/>
        <end position="398"/>
    </location>
</feature>
<dbReference type="OrthoDB" id="2654851at2759"/>
<comment type="caution">
    <text evidence="3">The sequence shown here is derived from an EMBL/GenBank/DDBJ whole genome shotgun (WGS) entry which is preliminary data.</text>
</comment>
<name>A0A8H7VJ46_9FUNG</name>
<dbReference type="PANTHER" id="PTHR24148:SF73">
    <property type="entry name" value="HET DOMAIN PROTEIN (AFU_ORTHOLOGUE AFUA_8G01020)"/>
    <property type="match status" value="1"/>
</dbReference>
<organism evidence="3 4">
    <name type="scientific">Circinella minor</name>
    <dbReference type="NCBI Taxonomy" id="1195481"/>
    <lineage>
        <taxon>Eukaryota</taxon>
        <taxon>Fungi</taxon>
        <taxon>Fungi incertae sedis</taxon>
        <taxon>Mucoromycota</taxon>
        <taxon>Mucoromycotina</taxon>
        <taxon>Mucoromycetes</taxon>
        <taxon>Mucorales</taxon>
        <taxon>Lichtheimiaceae</taxon>
        <taxon>Circinella</taxon>
    </lineage>
</organism>
<evidence type="ECO:0000313" key="4">
    <source>
        <dbReference type="Proteomes" id="UP000646827"/>
    </source>
</evidence>
<dbReference type="Pfam" id="PF06985">
    <property type="entry name" value="HET"/>
    <property type="match status" value="1"/>
</dbReference>
<evidence type="ECO:0000259" key="2">
    <source>
        <dbReference type="Pfam" id="PF06985"/>
    </source>
</evidence>
<dbReference type="InterPro" id="IPR052895">
    <property type="entry name" value="HetReg/Transcr_Mod"/>
</dbReference>
<dbReference type="Proteomes" id="UP000646827">
    <property type="component" value="Unassembled WGS sequence"/>
</dbReference>
<keyword evidence="4" id="KW-1185">Reference proteome</keyword>
<proteinExistence type="predicted"/>
<evidence type="ECO:0000256" key="1">
    <source>
        <dbReference type="SAM" id="MobiDB-lite"/>
    </source>
</evidence>
<feature type="compositionally biased region" description="Basic and acidic residues" evidence="1">
    <location>
        <begin position="369"/>
        <end position="383"/>
    </location>
</feature>
<evidence type="ECO:0000313" key="3">
    <source>
        <dbReference type="EMBL" id="KAG2224751.1"/>
    </source>
</evidence>
<reference evidence="3 4" key="1">
    <citation type="submission" date="2020-12" db="EMBL/GenBank/DDBJ databases">
        <title>Metabolic potential, ecology and presence of endohyphal bacteria is reflected in genomic diversity of Mucoromycotina.</title>
        <authorList>
            <person name="Muszewska A."/>
            <person name="Okrasinska A."/>
            <person name="Steczkiewicz K."/>
            <person name="Drgas O."/>
            <person name="Orlowska M."/>
            <person name="Perlinska-Lenart U."/>
            <person name="Aleksandrzak-Piekarczyk T."/>
            <person name="Szatraj K."/>
            <person name="Zielenkiewicz U."/>
            <person name="Pilsyk S."/>
            <person name="Malc E."/>
            <person name="Mieczkowski P."/>
            <person name="Kruszewska J.S."/>
            <person name="Biernat P."/>
            <person name="Pawlowska J."/>
        </authorList>
    </citation>
    <scope>NUCLEOTIDE SEQUENCE [LARGE SCALE GENOMIC DNA]</scope>
    <source>
        <strain evidence="3 4">CBS 142.35</strain>
    </source>
</reference>
<gene>
    <name evidence="3" type="ORF">INT45_009066</name>
</gene>
<feature type="domain" description="Heterokaryon incompatibility" evidence="2">
    <location>
        <begin position="75"/>
        <end position="180"/>
    </location>
</feature>
<dbReference type="AlphaFoldDB" id="A0A8H7VJ46"/>
<sequence length="658" mass="75624">MTITEPIIYETTRWEAVYAVGLLEQPSAMYDSSKNSTSHLKCKYNDDNNPYKPTYLIRVDDMKKVKGSSVKNEPYHALSYTWEQAGDLLKIDKGNNKGSKLVTHQWIEETKYQEETLTTTTENISFKELIQRIGKQFGIKYIWVDQLCINQEDGPEKRRELQQLHCIYKHAEYTLVLIPELEYNNPKNDNAPRVIDLDLVSDSKWSKRVWTLEEAYMSKQMLFVGRNVHLWSNTTSDPSAARTAAGPFLYSVSDKLLKWAASTTLFYARTRKSMRELDRYRALANMFPEMFSLEDNAKKQVDFFNCDDQDTISTARTALQFYRILAKNDLTILKFGLPLDQKDNRMQYEEKSLSLPSWTGIDGVHVPQKFENDSEKSRREEALKNSSSTEHNNNTTDPDAIKNYKVVIDGANHRQLHIKNCASIKVPLRDHMTTNTSSSNYHKLLDQPIWMEHYREMLYIRTEDEADDSITFITTSLPPMATTNKQNETEAFGLSSPMASTTTYGIKITHILSVKKEGDRLWRNTLSFPTHIGAYLSLTEEDCNECIILSGIRYEMGPELGITGMPVVCKRNDKKNEVYKSIGLCIIDKSFTLEEGIQKQNDFVIDCWHILLPVLPGQVLLSHCLQVRSLFLGKSSKRILPVEREDDNDGRVEEGAIV</sequence>
<dbReference type="PANTHER" id="PTHR24148">
    <property type="entry name" value="ANKYRIN REPEAT DOMAIN-CONTAINING PROTEIN 39 HOMOLOG-RELATED"/>
    <property type="match status" value="1"/>
</dbReference>
<dbReference type="InterPro" id="IPR010730">
    <property type="entry name" value="HET"/>
</dbReference>
<accession>A0A8H7VJ46</accession>
<dbReference type="EMBL" id="JAEPRB010000038">
    <property type="protein sequence ID" value="KAG2224751.1"/>
    <property type="molecule type" value="Genomic_DNA"/>
</dbReference>
<feature type="compositionally biased region" description="Low complexity" evidence="1">
    <location>
        <begin position="385"/>
        <end position="396"/>
    </location>
</feature>